<evidence type="ECO:0000313" key="10">
    <source>
        <dbReference type="Proteomes" id="UP000287296"/>
    </source>
</evidence>
<reference evidence="9 10" key="1">
    <citation type="submission" date="2018-12" db="EMBL/GenBank/DDBJ databases">
        <authorList>
            <person name="Sun L."/>
            <person name="Chen Z."/>
        </authorList>
    </citation>
    <scope>NUCLEOTIDE SEQUENCE [LARGE SCALE GENOMIC DNA]</scope>
    <source>
        <strain evidence="9 10">LMG 29736</strain>
    </source>
</reference>
<evidence type="ECO:0000256" key="7">
    <source>
        <dbReference type="SAM" id="Phobius"/>
    </source>
</evidence>
<keyword evidence="3" id="KW-1003">Cell membrane</keyword>
<evidence type="ECO:0000259" key="8">
    <source>
        <dbReference type="PROSITE" id="PS50156"/>
    </source>
</evidence>
<evidence type="ECO:0000256" key="6">
    <source>
        <dbReference type="ARBA" id="ARBA00023136"/>
    </source>
</evidence>
<dbReference type="OrthoDB" id="2365435at2"/>
<dbReference type="Pfam" id="PF03176">
    <property type="entry name" value="MMPL"/>
    <property type="match status" value="2"/>
</dbReference>
<evidence type="ECO:0000313" key="9">
    <source>
        <dbReference type="EMBL" id="RST61041.1"/>
    </source>
</evidence>
<dbReference type="SUPFAM" id="SSF82866">
    <property type="entry name" value="Multidrug efflux transporter AcrB transmembrane domain"/>
    <property type="match status" value="2"/>
</dbReference>
<dbReference type="PROSITE" id="PS50156">
    <property type="entry name" value="SSD"/>
    <property type="match status" value="1"/>
</dbReference>
<feature type="transmembrane region" description="Helical" evidence="7">
    <location>
        <begin position="563"/>
        <end position="584"/>
    </location>
</feature>
<dbReference type="EMBL" id="QYTW02000002">
    <property type="protein sequence ID" value="RST61041.1"/>
    <property type="molecule type" value="Genomic_DNA"/>
</dbReference>
<evidence type="ECO:0000256" key="3">
    <source>
        <dbReference type="ARBA" id="ARBA00022475"/>
    </source>
</evidence>
<keyword evidence="5 7" id="KW-1133">Transmembrane helix</keyword>
<evidence type="ECO:0000256" key="1">
    <source>
        <dbReference type="ARBA" id="ARBA00004651"/>
    </source>
</evidence>
<evidence type="ECO:0000256" key="5">
    <source>
        <dbReference type="ARBA" id="ARBA00022989"/>
    </source>
</evidence>
<feature type="transmembrane region" description="Helical" evidence="7">
    <location>
        <begin position="638"/>
        <end position="661"/>
    </location>
</feature>
<name>A0A429XCM9_SIMTE</name>
<dbReference type="PANTHER" id="PTHR33406:SF6">
    <property type="entry name" value="MEMBRANE PROTEIN YDGH-RELATED"/>
    <property type="match status" value="1"/>
</dbReference>
<comment type="caution">
    <text evidence="9">The sequence shown here is derived from an EMBL/GenBank/DDBJ whole genome shotgun (WGS) entry which is preliminary data.</text>
</comment>
<feature type="transmembrane region" description="Helical" evidence="7">
    <location>
        <begin position="313"/>
        <end position="338"/>
    </location>
</feature>
<dbReference type="PANTHER" id="PTHR33406">
    <property type="entry name" value="MEMBRANE PROTEIN MJ1562-RELATED"/>
    <property type="match status" value="1"/>
</dbReference>
<gene>
    <name evidence="9" type="ORF">D5F11_003015</name>
</gene>
<dbReference type="Gene3D" id="1.20.1640.10">
    <property type="entry name" value="Multidrug efflux transporter AcrB transmembrane domain"/>
    <property type="match status" value="2"/>
</dbReference>
<feature type="transmembrane region" description="Helical" evidence="7">
    <location>
        <begin position="374"/>
        <end position="391"/>
    </location>
</feature>
<sequence>MAKGILKGNRIWWFSLIIWVALAGILSSFAPGAKDFVAANKDAGLPADAESIIADRQLEKYFPDDDGLPLFAVFSKESGLTDDEILMFTQQAEDLKVDKKYGDIETIPLSHMPPEVRDSFLSENKRTFFLPITLPENLESKDLHAAVDQIKMQISADNDVKVSWTGPAGIAADAVELFSRADIVLLLSTVGLILVLLLLIYRSPLLTLIPLVGAAIVYTVVDKMIGLATKAGLFTIDSQAVSIMTILLFAVVTDYSLLIFSRYREELRTHEHKSAAIRETMRHVKEPIFFSGSTIVLGVATLFFALYEPYRNFAPAFVIAAAFMLIAGLTLLPALFALTGRKAFWPVIPKYGDEKADKKTIWGKIADKVTKRPVAFLIPLVLLLALAAWNMTKIEESYDLIASFPEDLSSRIGYEQLGKDFSEGSLAPGTLLFVSDHKLEMQDLQSAIKDLEKIKGVDQVTAQGHPFSEDGKSAKLSLLFKGNPYEHEALDAVKTIREKSDEILKNADLADTELFVSGESAKNTDLRDINKRDTIVVMVLMIVLISVMLGLQTRSIIAPVYMMGTILLSYAATVGLSLFLFKVFLGLDAISYRIPLYALVFLIALGVDYSIMLIARIREEVSFMPFADAVRKGVDRTGGVISSAGLILATTFLVLATMPIYELKLFGFIMALGILIDTFIVRPLLIPAILMLLGKWSFWPKRIVKRKEAT</sequence>
<dbReference type="Proteomes" id="UP000287296">
    <property type="component" value="Unassembled WGS sequence"/>
</dbReference>
<feature type="transmembrane region" description="Helical" evidence="7">
    <location>
        <begin position="596"/>
        <end position="617"/>
    </location>
</feature>
<feature type="transmembrane region" description="Helical" evidence="7">
    <location>
        <begin position="12"/>
        <end position="30"/>
    </location>
</feature>
<proteinExistence type="inferred from homology"/>
<evidence type="ECO:0000256" key="2">
    <source>
        <dbReference type="ARBA" id="ARBA00010157"/>
    </source>
</evidence>
<accession>A0A429XCM9</accession>
<organism evidence="9 10">
    <name type="scientific">Siminovitchia terrae</name>
    <name type="common">Bacillus terrae</name>
    <dbReference type="NCBI Taxonomy" id="1914933"/>
    <lineage>
        <taxon>Bacteria</taxon>
        <taxon>Bacillati</taxon>
        <taxon>Bacillota</taxon>
        <taxon>Bacilli</taxon>
        <taxon>Bacillales</taxon>
        <taxon>Bacillaceae</taxon>
        <taxon>Siminovitchia</taxon>
    </lineage>
</organism>
<feature type="transmembrane region" description="Helical" evidence="7">
    <location>
        <begin position="667"/>
        <end position="693"/>
    </location>
</feature>
<feature type="transmembrane region" description="Helical" evidence="7">
    <location>
        <begin position="534"/>
        <end position="551"/>
    </location>
</feature>
<feature type="transmembrane region" description="Helical" evidence="7">
    <location>
        <begin position="208"/>
        <end position="228"/>
    </location>
</feature>
<keyword evidence="4 7" id="KW-0812">Transmembrane</keyword>
<dbReference type="GO" id="GO:0005886">
    <property type="term" value="C:plasma membrane"/>
    <property type="evidence" value="ECO:0007669"/>
    <property type="project" value="UniProtKB-SubCell"/>
</dbReference>
<dbReference type="InterPro" id="IPR050545">
    <property type="entry name" value="Mycobact_MmpL"/>
</dbReference>
<comment type="similarity">
    <text evidence="2">Belongs to the resistance-nodulation-cell division (RND) (TC 2.A.6) family. MmpL subfamily.</text>
</comment>
<dbReference type="InterPro" id="IPR004869">
    <property type="entry name" value="MMPL_dom"/>
</dbReference>
<feature type="transmembrane region" description="Helical" evidence="7">
    <location>
        <begin position="183"/>
        <end position="201"/>
    </location>
</feature>
<feature type="domain" description="SSD" evidence="8">
    <location>
        <begin position="565"/>
        <end position="691"/>
    </location>
</feature>
<comment type="subcellular location">
    <subcellularLocation>
        <location evidence="1">Cell membrane</location>
        <topology evidence="1">Multi-pass membrane protein</topology>
    </subcellularLocation>
</comment>
<protein>
    <submittedName>
        <fullName evidence="9">MMPL family transporter</fullName>
    </submittedName>
</protein>
<feature type="transmembrane region" description="Helical" evidence="7">
    <location>
        <begin position="240"/>
        <end position="260"/>
    </location>
</feature>
<evidence type="ECO:0000256" key="4">
    <source>
        <dbReference type="ARBA" id="ARBA00022692"/>
    </source>
</evidence>
<dbReference type="RefSeq" id="WP_120114775.1">
    <property type="nucleotide sequence ID" value="NZ_DAMDJW010000022.1"/>
</dbReference>
<feature type="transmembrane region" description="Helical" evidence="7">
    <location>
        <begin position="288"/>
        <end position="307"/>
    </location>
</feature>
<keyword evidence="6 7" id="KW-0472">Membrane</keyword>
<dbReference type="AlphaFoldDB" id="A0A429XCM9"/>
<dbReference type="InterPro" id="IPR000731">
    <property type="entry name" value="SSD"/>
</dbReference>